<evidence type="ECO:0000256" key="1">
    <source>
        <dbReference type="SAM" id="Phobius"/>
    </source>
</evidence>
<organism evidence="2 3">
    <name type="scientific">Pseudomonas fluorescens</name>
    <dbReference type="NCBI Taxonomy" id="294"/>
    <lineage>
        <taxon>Bacteria</taxon>
        <taxon>Pseudomonadati</taxon>
        <taxon>Pseudomonadota</taxon>
        <taxon>Gammaproteobacteria</taxon>
        <taxon>Pseudomonadales</taxon>
        <taxon>Pseudomonadaceae</taxon>
        <taxon>Pseudomonas</taxon>
    </lineage>
</organism>
<evidence type="ECO:0008006" key="4">
    <source>
        <dbReference type="Google" id="ProtNLM"/>
    </source>
</evidence>
<accession>A0A109L9Z7</accession>
<dbReference type="Proteomes" id="UP000063434">
    <property type="component" value="Unassembled WGS sequence"/>
</dbReference>
<keyword evidence="1" id="KW-0812">Transmembrane</keyword>
<dbReference type="AlphaFoldDB" id="A0A109L9Z7"/>
<protein>
    <recommendedName>
        <fullName evidence="4">Transmembrane protein</fullName>
    </recommendedName>
</protein>
<keyword evidence="1" id="KW-0472">Membrane</keyword>
<proteinExistence type="predicted"/>
<gene>
    <name evidence="2" type="ORF">PFL603g_00609</name>
</gene>
<evidence type="ECO:0000313" key="2">
    <source>
        <dbReference type="EMBL" id="KWV83822.1"/>
    </source>
</evidence>
<dbReference type="PATRIC" id="fig|294.195.peg.655"/>
<name>A0A109L9Z7_PSEFL</name>
<sequence>MKRSYSRSFWCVTAALAVCTGLLGYQIVDGLIRGVIVAFSRVGPCATYTLLEQPKQYWMTLIWLAIVEIFLIAMTLGVAWISNEIAKNEGSRKV</sequence>
<evidence type="ECO:0000313" key="3">
    <source>
        <dbReference type="Proteomes" id="UP000063434"/>
    </source>
</evidence>
<feature type="transmembrane region" description="Helical" evidence="1">
    <location>
        <begin position="57"/>
        <end position="82"/>
    </location>
</feature>
<dbReference type="EMBL" id="LCYC01000007">
    <property type="protein sequence ID" value="KWV83822.1"/>
    <property type="molecule type" value="Genomic_DNA"/>
</dbReference>
<dbReference type="RefSeq" id="WP_056787151.1">
    <property type="nucleotide sequence ID" value="NZ_LCYC01000007.1"/>
</dbReference>
<comment type="caution">
    <text evidence="2">The sequence shown here is derived from an EMBL/GenBank/DDBJ whole genome shotgun (WGS) entry which is preliminary data.</text>
</comment>
<keyword evidence="1" id="KW-1133">Transmembrane helix</keyword>
<reference evidence="2 3" key="1">
    <citation type="submission" date="2015-05" db="EMBL/GenBank/DDBJ databases">
        <title>A genomic and transcriptomic approach to investigate the blue pigment phenotype in Pseudomonas fluorescens.</title>
        <authorList>
            <person name="Andreani N.A."/>
            <person name="Cardazzo B."/>
        </authorList>
    </citation>
    <scope>NUCLEOTIDE SEQUENCE [LARGE SCALE GENOMIC DNA]</scope>
    <source>
        <strain evidence="2 3">Ps_40</strain>
    </source>
</reference>